<dbReference type="SUPFAM" id="SSF52540">
    <property type="entry name" value="P-loop containing nucleoside triphosphate hydrolases"/>
    <property type="match status" value="1"/>
</dbReference>
<accession>A0ABX8BDF7</accession>
<proteinExistence type="predicted"/>
<dbReference type="Gene3D" id="3.40.50.300">
    <property type="entry name" value="P-loop containing nucleotide triphosphate hydrolases"/>
    <property type="match status" value="1"/>
</dbReference>
<dbReference type="Proteomes" id="UP000676079">
    <property type="component" value="Chromosome"/>
</dbReference>
<dbReference type="RefSeq" id="WP_220561479.1">
    <property type="nucleotide sequence ID" value="NZ_CP074133.1"/>
</dbReference>
<evidence type="ECO:0008006" key="3">
    <source>
        <dbReference type="Google" id="ProtNLM"/>
    </source>
</evidence>
<name>A0ABX8BDF7_9ACTN</name>
<reference evidence="1 2" key="1">
    <citation type="submission" date="2021-05" db="EMBL/GenBank/DDBJ databases">
        <title>Direct Submission.</title>
        <authorList>
            <person name="Li K."/>
            <person name="Gao J."/>
        </authorList>
    </citation>
    <scope>NUCLEOTIDE SEQUENCE [LARGE SCALE GENOMIC DNA]</scope>
    <source>
        <strain evidence="1 2">Mg02</strain>
    </source>
</reference>
<sequence>MATWSLATDNVLGNATTAAIGLAATAAGADALGLHPLVGVGVGAVGALSSIVTGGMAPPERVTAALARWAGAGGWMAWALAGDPWTVLGIGSLVSGSVLGASLGPWLKRRAKAPAKERSSGGIVLGSVAKENAEWQTRIVERGGQPFRGTVVEAVTKWDNRMGEDVRVCLPKAGATVDQLRHLAPGLAADANLPHGCSIEVIEPAGEGQRTVIMRVPTRVLTALDEGHPLWEEQRSILDGVPIGAHPNGDTTEGPMREESWLIVGKKGAGKTTLLWGITATVGMCRDALVWHIDLNGGGMTQPWVDVWLDGRVQRCPVDWAAPNLDEAIRMVKAAVRIAKHRKIAYRKRKKEHNTNLLPVGADLPEIVIILDEGAEAMAAAGKGQVVELAETLEQIQRIARNEAVNLVLSVLRGTGDLVPAAMSTQTGVGICMKVRQQKEIAAVFESAWELKLRPEHLTAKGAGWIGVDGDLPTRYQGWNILPDDMEQMALRIAAVRPDLDEASAQAAGEDYATRYERMRQLFTEDAEIVEDEPAPAAATTSSRATADWDLFGTGPSPAPAPAGPALGVGDDGIEDAVIVEDDILVGALRVMADLGADRATRDQLAARLTGGDEALLRSRMTAAGVCPVHSLKVDGRDARGWYRRDIEAAMSVTPA</sequence>
<keyword evidence="2" id="KW-1185">Reference proteome</keyword>
<gene>
    <name evidence="1" type="ORF">KGD84_17290</name>
</gene>
<evidence type="ECO:0000313" key="2">
    <source>
        <dbReference type="Proteomes" id="UP000676079"/>
    </source>
</evidence>
<protein>
    <recommendedName>
        <fullName evidence="3">FtsK domain-containing protein</fullName>
    </recommendedName>
</protein>
<evidence type="ECO:0000313" key="1">
    <source>
        <dbReference type="EMBL" id="QUX20284.1"/>
    </source>
</evidence>
<dbReference type="InterPro" id="IPR027417">
    <property type="entry name" value="P-loop_NTPase"/>
</dbReference>
<dbReference type="EMBL" id="CP074133">
    <property type="protein sequence ID" value="QUX20284.1"/>
    <property type="molecule type" value="Genomic_DNA"/>
</dbReference>
<organism evidence="1 2">
    <name type="scientific">Nocardiopsis changdeensis</name>
    <dbReference type="NCBI Taxonomy" id="2831969"/>
    <lineage>
        <taxon>Bacteria</taxon>
        <taxon>Bacillati</taxon>
        <taxon>Actinomycetota</taxon>
        <taxon>Actinomycetes</taxon>
        <taxon>Streptosporangiales</taxon>
        <taxon>Nocardiopsidaceae</taxon>
        <taxon>Nocardiopsis</taxon>
    </lineage>
</organism>